<evidence type="ECO:0000313" key="2">
    <source>
        <dbReference type="EMBL" id="MBS9336743.1"/>
    </source>
</evidence>
<feature type="chain" id="PRO_5046465413" evidence="1">
    <location>
        <begin position="28"/>
        <end position="610"/>
    </location>
</feature>
<name>A0ABS5QU75_9LACO</name>
<dbReference type="Proteomes" id="UP000735205">
    <property type="component" value="Unassembled WGS sequence"/>
</dbReference>
<accession>A0ABS5QU75</accession>
<feature type="signal peptide" evidence="1">
    <location>
        <begin position="1"/>
        <end position="27"/>
    </location>
</feature>
<gene>
    <name evidence="2" type="ORF">G6R28_05815</name>
</gene>
<reference evidence="2 3" key="1">
    <citation type="submission" date="2020-02" db="EMBL/GenBank/DDBJ databases">
        <title>Fructobacillus sp. isolated from paper mulberry of Taiwan.</title>
        <authorList>
            <person name="Lin S.-T."/>
        </authorList>
    </citation>
    <scope>NUCLEOTIDE SEQUENCE [LARGE SCALE GENOMIC DNA]</scope>
    <source>
        <strain evidence="2 3">M1-21</strain>
    </source>
</reference>
<proteinExistence type="predicted"/>
<protein>
    <submittedName>
        <fullName evidence="2">Uncharacterized protein</fullName>
    </submittedName>
</protein>
<sequence length="610" mass="67586">MKKIFFIALFCSFFIALFCSFFISAFAVTGKAETNTVSVSTKQELKDALSQNILNIELKNDIHHDDNESIFIYSDVNIIGNNHAILNDGSNQGNWPGFTLTKNDLNVSYNNVTFGDSKHIQSWYGILQGTDYRANLKINNVTYVGTGAAQPFVLNNNTKLTFTGQNNFTVTPGSGWGQEFLQGATNIVFDKNSVTNIYHESDTSTAGFLWPGDTANISVKKNAQVNITTSKKIFCWGENFNLTLDDDSVFRLNNIRNGATMGTEAGNITLNSGSYFEAVGNGAFGEAASDNIKFNTINPKGLLIENKKSKGIFNHDVTLNNQSTFPYFFDYYNPSKLTKPTSSGNNILNNSVFGSNSTKLFYHAKTKASGDVTSTVKSNPLISQINLNNLNIEGPYYYKGIEYKIYQKSLVSDIDSDNSQNIITNDSTADFTGVTNDDHVDVNNVPAGNYVVYMRAKGQALSSSSEDTTSQWIAKDINVKKSMLDITVPIKTDFTILDNSLFTSDNQYKIVNNSNFTFNYYINSAVKESGSANLVDKIDSDTLNKSIYLALKIKDTDNDILPFVYSGEPMKISVPGFTGESIFNVIGQYKGPINYSKYENLSYKINLFFE</sequence>
<evidence type="ECO:0000256" key="1">
    <source>
        <dbReference type="SAM" id="SignalP"/>
    </source>
</evidence>
<dbReference type="EMBL" id="JAAMFJ010000005">
    <property type="protein sequence ID" value="MBS9336743.1"/>
    <property type="molecule type" value="Genomic_DNA"/>
</dbReference>
<organism evidence="2 3">
    <name type="scientific">Fructobacillus papyrifericola</name>
    <dbReference type="NCBI Taxonomy" id="2713172"/>
    <lineage>
        <taxon>Bacteria</taxon>
        <taxon>Bacillati</taxon>
        <taxon>Bacillota</taxon>
        <taxon>Bacilli</taxon>
        <taxon>Lactobacillales</taxon>
        <taxon>Lactobacillaceae</taxon>
        <taxon>Fructobacillus</taxon>
    </lineage>
</organism>
<comment type="caution">
    <text evidence="2">The sequence shown here is derived from an EMBL/GenBank/DDBJ whole genome shotgun (WGS) entry which is preliminary data.</text>
</comment>
<dbReference type="RefSeq" id="WP_213793302.1">
    <property type="nucleotide sequence ID" value="NZ_JAAMFJ010000005.1"/>
</dbReference>
<evidence type="ECO:0000313" key="3">
    <source>
        <dbReference type="Proteomes" id="UP000735205"/>
    </source>
</evidence>
<keyword evidence="1" id="KW-0732">Signal</keyword>
<keyword evidence="3" id="KW-1185">Reference proteome</keyword>